<name>A0A7D6CPS5_9EURY</name>
<reference evidence="1 2" key="1">
    <citation type="submission" date="2020-07" db="EMBL/GenBank/DDBJ databases">
        <title>Natrinema (YPL30) sp. nov. and Haloterrigena xxxxxx (YPL8) sp. nov., isolated from a salt mine.</title>
        <authorList>
            <person name="Cui H."/>
        </authorList>
    </citation>
    <scope>NUCLEOTIDE SEQUENCE [LARGE SCALE GENOMIC DNA]</scope>
    <source>
        <strain evidence="1 2">YPL13</strain>
    </source>
</reference>
<dbReference type="InterPro" id="IPR017850">
    <property type="entry name" value="Alkaline_phosphatase_core_sf"/>
</dbReference>
<dbReference type="GeneID" id="56142281"/>
<dbReference type="OrthoDB" id="33550at2157"/>
<dbReference type="EMBL" id="CP059154">
    <property type="protein sequence ID" value="QLK26735.1"/>
    <property type="molecule type" value="Genomic_DNA"/>
</dbReference>
<dbReference type="Proteomes" id="UP000510869">
    <property type="component" value="Chromosome"/>
</dbReference>
<dbReference type="GO" id="GO:0016787">
    <property type="term" value="F:hydrolase activity"/>
    <property type="evidence" value="ECO:0007669"/>
    <property type="project" value="UniProtKB-ARBA"/>
</dbReference>
<dbReference type="RefSeq" id="WP_180841906.1">
    <property type="nucleotide sequence ID" value="NZ_CP059154.1"/>
</dbReference>
<evidence type="ECO:0000313" key="2">
    <source>
        <dbReference type="Proteomes" id="UP000510869"/>
    </source>
</evidence>
<accession>A0A7D6CPS5</accession>
<protein>
    <submittedName>
        <fullName evidence="1">Alkaline phosphatase family protein</fullName>
    </submittedName>
</protein>
<dbReference type="KEGG" id="nay:HYG81_03710"/>
<proteinExistence type="predicted"/>
<dbReference type="Gene3D" id="3.40.720.10">
    <property type="entry name" value="Alkaline Phosphatase, subunit A"/>
    <property type="match status" value="2"/>
</dbReference>
<dbReference type="InterPro" id="IPR002591">
    <property type="entry name" value="Phosphodiest/P_Trfase"/>
</dbReference>
<dbReference type="Pfam" id="PF01663">
    <property type="entry name" value="Phosphodiest"/>
    <property type="match status" value="1"/>
</dbReference>
<dbReference type="SUPFAM" id="SSF53649">
    <property type="entry name" value="Alkaline phosphatase-like"/>
    <property type="match status" value="1"/>
</dbReference>
<evidence type="ECO:0000313" key="1">
    <source>
        <dbReference type="EMBL" id="QLK26735.1"/>
    </source>
</evidence>
<keyword evidence="2" id="KW-1185">Reference proteome</keyword>
<gene>
    <name evidence="1" type="ORF">HYG81_03710</name>
</gene>
<sequence length="542" mass="59413">MASSTDDKDLRLLVVGLDAGCRAVLEPLFESGELPTLQRLFETGTAGPLESQIPPWTASAWPSLYTGKNPGKHGVYDFLSFDGYDWGVVNATHVRERPVWELLSDNGFSSVVVNVPVTYPPRSFNGALIPGLTAPEDPDCHPEGILEDVKLACGGEYWLYPQRSPLPDRSIERYERMIELRGTAFRYLSRRFAPDFGFLQFQQTDSVFHERPGDKEAIEAVYRAVDRQLEETLERTEPENVLVVSDHGMGKVTGDEFRVNEFLRDAGYVSAQSGGEGMPDWSKSWENDLLEGTDAGDADPGVLERVMNLAASAGITTQRVANALDRVGLKEPIGARVPNDMIRAASEQVDFPNSRAYVRSKSELGVRINLEGREPNGQVPAAAYEAVREELIETLSAVRTPDGEPMFDAVEPRETYFEGPHVDEAPDILTVPAGFDNAIVADLGKERFGEPMEPWNHKRTGIVAAAGPAFDKSAALEGATIFDIAPTICSLFDVPVDVAMDGEALPVVDGSTERPYPAYDTEPIEATDDGTVEERLSDLGYL</sequence>
<dbReference type="PANTHER" id="PTHR10151:SF120">
    <property type="entry name" value="BIS(5'-ADENOSYL)-TRIPHOSPHATASE"/>
    <property type="match status" value="1"/>
</dbReference>
<organism evidence="1 2">
    <name type="scientific">Natrinema zhouii</name>
    <dbReference type="NCBI Taxonomy" id="1710539"/>
    <lineage>
        <taxon>Archaea</taxon>
        <taxon>Methanobacteriati</taxon>
        <taxon>Methanobacteriota</taxon>
        <taxon>Stenosarchaea group</taxon>
        <taxon>Halobacteria</taxon>
        <taxon>Halobacteriales</taxon>
        <taxon>Natrialbaceae</taxon>
        <taxon>Natrinema</taxon>
    </lineage>
</organism>
<dbReference type="PANTHER" id="PTHR10151">
    <property type="entry name" value="ECTONUCLEOTIDE PYROPHOSPHATASE/PHOSPHODIESTERASE"/>
    <property type="match status" value="1"/>
</dbReference>
<dbReference type="AlphaFoldDB" id="A0A7D6CPS5"/>